<evidence type="ECO:0000313" key="3">
    <source>
        <dbReference type="Proteomes" id="UP000502996"/>
    </source>
</evidence>
<evidence type="ECO:0000313" key="2">
    <source>
        <dbReference type="EMBL" id="QIG43388.1"/>
    </source>
</evidence>
<evidence type="ECO:0000256" key="1">
    <source>
        <dbReference type="SAM" id="MobiDB-lite"/>
    </source>
</evidence>
<feature type="region of interest" description="Disordered" evidence="1">
    <location>
        <begin position="1"/>
        <end position="32"/>
    </location>
</feature>
<dbReference type="Proteomes" id="UP000502996">
    <property type="component" value="Chromosome"/>
</dbReference>
<proteinExistence type="predicted"/>
<reference evidence="2 3" key="1">
    <citation type="submission" date="2020-02" db="EMBL/GenBank/DDBJ databases">
        <title>Full genome sequence of Nocardioides sp. R-3366.</title>
        <authorList>
            <person name="Im W.-T."/>
        </authorList>
    </citation>
    <scope>NUCLEOTIDE SEQUENCE [LARGE SCALE GENOMIC DNA]</scope>
    <source>
        <strain evidence="2 3">R-3366</strain>
    </source>
</reference>
<dbReference type="EMBL" id="CP049257">
    <property type="protein sequence ID" value="QIG43388.1"/>
    <property type="molecule type" value="Genomic_DNA"/>
</dbReference>
<sequence length="55" mass="5991">MPDRAGALAPREGAGRSTGRRVTEQLPSSRDQILELDHRSTLRGDLIGELVIANH</sequence>
<accession>A0A6G6WDI3</accession>
<protein>
    <submittedName>
        <fullName evidence="2">Uncharacterized protein</fullName>
    </submittedName>
</protein>
<gene>
    <name evidence="2" type="ORF">G5V58_11975</name>
</gene>
<organism evidence="2 3">
    <name type="scientific">Nocardioides anomalus</name>
    <dbReference type="NCBI Taxonomy" id="2712223"/>
    <lineage>
        <taxon>Bacteria</taxon>
        <taxon>Bacillati</taxon>
        <taxon>Actinomycetota</taxon>
        <taxon>Actinomycetes</taxon>
        <taxon>Propionibacteriales</taxon>
        <taxon>Nocardioidaceae</taxon>
        <taxon>Nocardioides</taxon>
    </lineage>
</organism>
<keyword evidence="3" id="KW-1185">Reference proteome</keyword>
<dbReference type="AlphaFoldDB" id="A0A6G6WDI3"/>
<dbReference type="RefSeq" id="WP_165232818.1">
    <property type="nucleotide sequence ID" value="NZ_CP049257.1"/>
</dbReference>
<name>A0A6G6WDI3_9ACTN</name>
<dbReference type="KEGG" id="nano:G5V58_11975"/>